<dbReference type="AlphaFoldDB" id="A0A6J2X9M8"/>
<evidence type="ECO:0000256" key="1">
    <source>
        <dbReference type="ARBA" id="ARBA00004651"/>
    </source>
</evidence>
<comment type="subcellular location">
    <subcellularLocation>
        <location evidence="1">Cell membrane</location>
        <topology evidence="1">Multi-pass membrane protein</topology>
    </subcellularLocation>
</comment>
<evidence type="ECO:0000256" key="7">
    <source>
        <dbReference type="ARBA" id="ARBA00023180"/>
    </source>
</evidence>
<reference evidence="10" key="1">
    <citation type="submission" date="2025-08" db="UniProtKB">
        <authorList>
            <consortium name="RefSeq"/>
        </authorList>
    </citation>
    <scope>IDENTIFICATION</scope>
    <source>
        <tissue evidence="10">Gonads</tissue>
    </source>
</reference>
<keyword evidence="9" id="KW-1185">Reference proteome</keyword>
<proteinExistence type="predicted"/>
<feature type="transmembrane region" description="Helical" evidence="8">
    <location>
        <begin position="506"/>
        <end position="529"/>
    </location>
</feature>
<keyword evidence="4 8" id="KW-1133">Transmembrane helix</keyword>
<dbReference type="Proteomes" id="UP000504635">
    <property type="component" value="Unplaced"/>
</dbReference>
<evidence type="ECO:0000256" key="5">
    <source>
        <dbReference type="ARBA" id="ARBA00023136"/>
    </source>
</evidence>
<evidence type="ECO:0000256" key="4">
    <source>
        <dbReference type="ARBA" id="ARBA00022989"/>
    </source>
</evidence>
<feature type="transmembrane region" description="Helical" evidence="8">
    <location>
        <begin position="324"/>
        <end position="351"/>
    </location>
</feature>
<evidence type="ECO:0000256" key="2">
    <source>
        <dbReference type="ARBA" id="ARBA00022475"/>
    </source>
</evidence>
<feature type="transmembrane region" description="Helical" evidence="8">
    <location>
        <begin position="270"/>
        <end position="288"/>
    </location>
</feature>
<dbReference type="GeneID" id="115876331"/>
<sequence length="542" mass="63392">MVKRNKRYIELDVPFYITKSENLDKFLEKINNKPQSYTFYLDDVEHFNETINTIVNSVNFRDAFYVVFIFNEDQIMGVQMIADIMWEYRLLKTKIIVLNSNQDIFKIYNITINDCGSTSNASLIYEYSPNQNCSVDTFSSKINIKEVFKNCPLHITWSALPPFVNLPKDPRGGLFLDMLDPFGAISGRLVTYRPYNPTYLEELRFMYYGSVQEDLENEYADIFVGPTDLALMELFDLLPIITSDSLVIIVPTPVDNYWDTIKKLAGFDRVLLYFGALGAMTFTFYLLVRSIEPEFGSFAQVVFMFLGTYLNVDSFVKWPKNNYLRCFLAMCLLGTIIIIVYTQACVFGILFESVYGKPITNMEDYLKTDIPLKLINGTDALFQSFGSKEYKEMYNRRQLLIEFSNLEDAADHAVAQRNFATMTDMAYTLTKPNFNKAFGHFEVWNMRLCFAVKKNQYYFQQFNDWFSIIIESGYYEKYKRLYQAKSAWKNNLELEKQNFVLSLRKFLVAFVSLMIGLFFSSVVFIVELFNYKIFNKYCKSKK</sequence>
<organism evidence="9 10">
    <name type="scientific">Sitophilus oryzae</name>
    <name type="common">Rice weevil</name>
    <name type="synonym">Curculio oryzae</name>
    <dbReference type="NCBI Taxonomy" id="7048"/>
    <lineage>
        <taxon>Eukaryota</taxon>
        <taxon>Metazoa</taxon>
        <taxon>Ecdysozoa</taxon>
        <taxon>Arthropoda</taxon>
        <taxon>Hexapoda</taxon>
        <taxon>Insecta</taxon>
        <taxon>Pterygota</taxon>
        <taxon>Neoptera</taxon>
        <taxon>Endopterygota</taxon>
        <taxon>Coleoptera</taxon>
        <taxon>Polyphaga</taxon>
        <taxon>Cucujiformia</taxon>
        <taxon>Curculionidae</taxon>
        <taxon>Dryophthorinae</taxon>
        <taxon>Sitophilus</taxon>
    </lineage>
</organism>
<dbReference type="InterPro" id="IPR052192">
    <property type="entry name" value="Insect_Ionotropic_Sensory_Rcpt"/>
</dbReference>
<keyword evidence="2" id="KW-1003">Cell membrane</keyword>
<accession>A0A6J2X9M8</accession>
<evidence type="ECO:0000313" key="9">
    <source>
        <dbReference type="Proteomes" id="UP000504635"/>
    </source>
</evidence>
<evidence type="ECO:0000313" key="10">
    <source>
        <dbReference type="RefSeq" id="XP_030747927.1"/>
    </source>
</evidence>
<dbReference type="GO" id="GO:0005886">
    <property type="term" value="C:plasma membrane"/>
    <property type="evidence" value="ECO:0007669"/>
    <property type="project" value="UniProtKB-SubCell"/>
</dbReference>
<evidence type="ECO:0000256" key="8">
    <source>
        <dbReference type="SAM" id="Phobius"/>
    </source>
</evidence>
<dbReference type="InParanoid" id="A0A6J2X9M8"/>
<evidence type="ECO:0000256" key="6">
    <source>
        <dbReference type="ARBA" id="ARBA00023170"/>
    </source>
</evidence>
<dbReference type="PANTHER" id="PTHR42643:SF24">
    <property type="entry name" value="IONOTROPIC RECEPTOR 60A"/>
    <property type="match status" value="1"/>
</dbReference>
<keyword evidence="7" id="KW-0325">Glycoprotein</keyword>
<keyword evidence="3 8" id="KW-0812">Transmembrane</keyword>
<dbReference type="SUPFAM" id="SSF53850">
    <property type="entry name" value="Periplasmic binding protein-like II"/>
    <property type="match status" value="1"/>
</dbReference>
<name>A0A6J2X9M8_SITOR</name>
<dbReference type="RefSeq" id="XP_030747927.1">
    <property type="nucleotide sequence ID" value="XM_030892067.1"/>
</dbReference>
<keyword evidence="5 8" id="KW-0472">Membrane</keyword>
<protein>
    <submittedName>
        <fullName evidence="10">Uncharacterized protein LOC115876331</fullName>
    </submittedName>
</protein>
<dbReference type="KEGG" id="soy:115876331"/>
<feature type="transmembrane region" description="Helical" evidence="8">
    <location>
        <begin position="294"/>
        <end position="312"/>
    </location>
</feature>
<dbReference type="PANTHER" id="PTHR42643">
    <property type="entry name" value="IONOTROPIC RECEPTOR 20A-RELATED"/>
    <property type="match status" value="1"/>
</dbReference>
<gene>
    <name evidence="10" type="primary">LOC115876331</name>
</gene>
<dbReference type="FunCoup" id="A0A6J2X9M8">
    <property type="interactions" value="56"/>
</dbReference>
<dbReference type="CTD" id="7354417"/>
<dbReference type="OrthoDB" id="6692856at2759"/>
<keyword evidence="6" id="KW-0675">Receptor</keyword>
<evidence type="ECO:0000256" key="3">
    <source>
        <dbReference type="ARBA" id="ARBA00022692"/>
    </source>
</evidence>